<feature type="non-terminal residue" evidence="2">
    <location>
        <position position="69"/>
    </location>
</feature>
<accession>X1FBT1</accession>
<evidence type="ECO:0000313" key="2">
    <source>
        <dbReference type="EMBL" id="GAH18223.1"/>
    </source>
</evidence>
<gene>
    <name evidence="2" type="ORF">S01H4_55399</name>
</gene>
<keyword evidence="1" id="KW-1133">Transmembrane helix</keyword>
<comment type="caution">
    <text evidence="2">The sequence shown here is derived from an EMBL/GenBank/DDBJ whole genome shotgun (WGS) entry which is preliminary data.</text>
</comment>
<protein>
    <submittedName>
        <fullName evidence="2">Uncharacterized protein</fullName>
    </submittedName>
</protein>
<name>X1FBT1_9ZZZZ</name>
<proteinExistence type="predicted"/>
<keyword evidence="1" id="KW-0472">Membrane</keyword>
<keyword evidence="1" id="KW-0812">Transmembrane</keyword>
<dbReference type="AlphaFoldDB" id="X1FBT1"/>
<dbReference type="EMBL" id="BART01031971">
    <property type="protein sequence ID" value="GAH18223.1"/>
    <property type="molecule type" value="Genomic_DNA"/>
</dbReference>
<organism evidence="2">
    <name type="scientific">marine sediment metagenome</name>
    <dbReference type="NCBI Taxonomy" id="412755"/>
    <lineage>
        <taxon>unclassified sequences</taxon>
        <taxon>metagenomes</taxon>
        <taxon>ecological metagenomes</taxon>
    </lineage>
</organism>
<feature type="transmembrane region" description="Helical" evidence="1">
    <location>
        <begin position="7"/>
        <end position="26"/>
    </location>
</feature>
<evidence type="ECO:0000256" key="1">
    <source>
        <dbReference type="SAM" id="Phobius"/>
    </source>
</evidence>
<reference evidence="2" key="1">
    <citation type="journal article" date="2014" name="Front. Microbiol.">
        <title>High frequency of phylogenetically diverse reductive dehalogenase-homologous genes in deep subseafloor sedimentary metagenomes.</title>
        <authorList>
            <person name="Kawai M."/>
            <person name="Futagami T."/>
            <person name="Toyoda A."/>
            <person name="Takaki Y."/>
            <person name="Nishi S."/>
            <person name="Hori S."/>
            <person name="Arai W."/>
            <person name="Tsubouchi T."/>
            <person name="Morono Y."/>
            <person name="Uchiyama I."/>
            <person name="Ito T."/>
            <person name="Fujiyama A."/>
            <person name="Inagaki F."/>
            <person name="Takami H."/>
        </authorList>
    </citation>
    <scope>NUCLEOTIDE SEQUENCE</scope>
    <source>
        <strain evidence="2">Expedition CK06-06</strain>
    </source>
</reference>
<sequence length="69" mass="7866">MKRKIEIFLVVTAIAIGIAAILLTNGNRLQKEFTLLPENETTLRNATQEDITYWVKPQDPAEKPDKRSL</sequence>